<comment type="caution">
    <text evidence="1">The sequence shown here is derived from an EMBL/GenBank/DDBJ whole genome shotgun (WGS) entry which is preliminary data.</text>
</comment>
<name>A0ABQ5G0J7_9ASTR</name>
<organism evidence="1 2">
    <name type="scientific">Tanacetum coccineum</name>
    <dbReference type="NCBI Taxonomy" id="301880"/>
    <lineage>
        <taxon>Eukaryota</taxon>
        <taxon>Viridiplantae</taxon>
        <taxon>Streptophyta</taxon>
        <taxon>Embryophyta</taxon>
        <taxon>Tracheophyta</taxon>
        <taxon>Spermatophyta</taxon>
        <taxon>Magnoliopsida</taxon>
        <taxon>eudicotyledons</taxon>
        <taxon>Gunneridae</taxon>
        <taxon>Pentapetalae</taxon>
        <taxon>asterids</taxon>
        <taxon>campanulids</taxon>
        <taxon>Asterales</taxon>
        <taxon>Asteraceae</taxon>
        <taxon>Asteroideae</taxon>
        <taxon>Anthemideae</taxon>
        <taxon>Anthemidinae</taxon>
        <taxon>Tanacetum</taxon>
    </lineage>
</organism>
<reference evidence="1" key="1">
    <citation type="journal article" date="2022" name="Int. J. Mol. Sci.">
        <title>Draft Genome of Tanacetum Coccineum: Genomic Comparison of Closely Related Tanacetum-Family Plants.</title>
        <authorList>
            <person name="Yamashiro T."/>
            <person name="Shiraishi A."/>
            <person name="Nakayama K."/>
            <person name="Satake H."/>
        </authorList>
    </citation>
    <scope>NUCLEOTIDE SEQUENCE</scope>
</reference>
<gene>
    <name evidence="1" type="ORF">Tco_1028285</name>
</gene>
<evidence type="ECO:0000313" key="2">
    <source>
        <dbReference type="Proteomes" id="UP001151760"/>
    </source>
</evidence>
<protein>
    <submittedName>
        <fullName evidence="1">Uncharacterized protein</fullName>
    </submittedName>
</protein>
<dbReference type="EMBL" id="BQNB010017949">
    <property type="protein sequence ID" value="GJT68999.1"/>
    <property type="molecule type" value="Genomic_DNA"/>
</dbReference>
<sequence length="152" mass="16833">MRSSTYLGFWRGCDGIVMVGRGVSEDSGDEYGEGRGDGGEKILAVTADKQGRGPWIVGWISRGILLVILIRSSSGSDSGMYPETQVVGETATRQWCSSTDRNRFLWARHVIWRTVDRKNWSLAPGDLCSDRSSYGQGISVYANCRIFQTPNM</sequence>
<evidence type="ECO:0000313" key="1">
    <source>
        <dbReference type="EMBL" id="GJT68999.1"/>
    </source>
</evidence>
<accession>A0ABQ5G0J7</accession>
<keyword evidence="2" id="KW-1185">Reference proteome</keyword>
<reference evidence="1" key="2">
    <citation type="submission" date="2022-01" db="EMBL/GenBank/DDBJ databases">
        <authorList>
            <person name="Yamashiro T."/>
            <person name="Shiraishi A."/>
            <person name="Satake H."/>
            <person name="Nakayama K."/>
        </authorList>
    </citation>
    <scope>NUCLEOTIDE SEQUENCE</scope>
</reference>
<proteinExistence type="predicted"/>
<dbReference type="Proteomes" id="UP001151760">
    <property type="component" value="Unassembled WGS sequence"/>
</dbReference>